<evidence type="ECO:0000313" key="2">
    <source>
        <dbReference type="WBParaSite" id="nRc.2.0.1.t07543-RA"/>
    </source>
</evidence>
<dbReference type="Proteomes" id="UP000887565">
    <property type="component" value="Unplaced"/>
</dbReference>
<proteinExistence type="predicted"/>
<dbReference type="WBParaSite" id="nRc.2.0.1.t07543-RA">
    <property type="protein sequence ID" value="nRc.2.0.1.t07543-RA"/>
    <property type="gene ID" value="nRc.2.0.1.g07543"/>
</dbReference>
<name>A0A915I251_ROMCU</name>
<keyword evidence="1" id="KW-1185">Reference proteome</keyword>
<evidence type="ECO:0000313" key="1">
    <source>
        <dbReference type="Proteomes" id="UP000887565"/>
    </source>
</evidence>
<sequence>MLNQSHLGACKHGYLSYCVFKAVKDHFDELEVCKAGCRVPCRFWQYGIRMSHMKLGDHVQQLQQQCNKNSATGHMCLSETIVVDIGYQTLFFTD</sequence>
<organism evidence="1 2">
    <name type="scientific">Romanomermis culicivorax</name>
    <name type="common">Nematode worm</name>
    <dbReference type="NCBI Taxonomy" id="13658"/>
    <lineage>
        <taxon>Eukaryota</taxon>
        <taxon>Metazoa</taxon>
        <taxon>Ecdysozoa</taxon>
        <taxon>Nematoda</taxon>
        <taxon>Enoplea</taxon>
        <taxon>Dorylaimia</taxon>
        <taxon>Mermithida</taxon>
        <taxon>Mermithoidea</taxon>
        <taxon>Mermithidae</taxon>
        <taxon>Romanomermis</taxon>
    </lineage>
</organism>
<dbReference type="AlphaFoldDB" id="A0A915I251"/>
<reference evidence="2" key="1">
    <citation type="submission" date="2022-11" db="UniProtKB">
        <authorList>
            <consortium name="WormBaseParasite"/>
        </authorList>
    </citation>
    <scope>IDENTIFICATION</scope>
</reference>
<accession>A0A915I251</accession>
<protein>
    <submittedName>
        <fullName evidence="2">Uncharacterized protein</fullName>
    </submittedName>
</protein>